<accession>A0A6C0J7F3</accession>
<evidence type="ECO:0000313" key="1">
    <source>
        <dbReference type="EMBL" id="QHU01223.1"/>
    </source>
</evidence>
<dbReference type="EMBL" id="MN740336">
    <property type="protein sequence ID" value="QHU01223.1"/>
    <property type="molecule type" value="Genomic_DNA"/>
</dbReference>
<organism evidence="1">
    <name type="scientific">viral metagenome</name>
    <dbReference type="NCBI Taxonomy" id="1070528"/>
    <lineage>
        <taxon>unclassified sequences</taxon>
        <taxon>metagenomes</taxon>
        <taxon>organismal metagenomes</taxon>
    </lineage>
</organism>
<proteinExistence type="predicted"/>
<protein>
    <submittedName>
        <fullName evidence="1">Uncharacterized protein</fullName>
    </submittedName>
</protein>
<name>A0A6C0J7F3_9ZZZZ</name>
<dbReference type="AlphaFoldDB" id="A0A6C0J7F3"/>
<sequence length="128" mass="14961">MAQNTNTAPIQFKCPKGKSYIPENNIEQYQFQLKHSLLAHNIEKNPGKYCYINDTKFGEVSGCSNETQKLNYTTTNIIQKISNDSFSKRNFIYDHNYVSQPPHYNMENTLTTCQLSELKHIDERDLYK</sequence>
<reference evidence="1" key="1">
    <citation type="journal article" date="2020" name="Nature">
        <title>Giant virus diversity and host interactions through global metagenomics.</title>
        <authorList>
            <person name="Schulz F."/>
            <person name="Roux S."/>
            <person name="Paez-Espino D."/>
            <person name="Jungbluth S."/>
            <person name="Walsh D.A."/>
            <person name="Denef V.J."/>
            <person name="McMahon K.D."/>
            <person name="Konstantinidis K.T."/>
            <person name="Eloe-Fadrosh E.A."/>
            <person name="Kyrpides N.C."/>
            <person name="Woyke T."/>
        </authorList>
    </citation>
    <scope>NUCLEOTIDE SEQUENCE</scope>
    <source>
        <strain evidence="1">GVMAG-M-3300025860-25</strain>
    </source>
</reference>